<dbReference type="Pfam" id="PF07730">
    <property type="entry name" value="HisKA_3"/>
    <property type="match status" value="1"/>
</dbReference>
<evidence type="ECO:0000256" key="10">
    <source>
        <dbReference type="SAM" id="Phobius"/>
    </source>
</evidence>
<dbReference type="PROSITE" id="PS50109">
    <property type="entry name" value="HIS_KIN"/>
    <property type="match status" value="1"/>
</dbReference>
<dbReference type="Pfam" id="PF02518">
    <property type="entry name" value="HATPase_c"/>
    <property type="match status" value="1"/>
</dbReference>
<feature type="domain" description="Histidine kinase" evidence="11">
    <location>
        <begin position="286"/>
        <end position="378"/>
    </location>
</feature>
<accession>I0UYG0</accession>
<feature type="coiled-coil region" evidence="9">
    <location>
        <begin position="152"/>
        <end position="179"/>
    </location>
</feature>
<evidence type="ECO:0000256" key="6">
    <source>
        <dbReference type="ARBA" id="ARBA00022777"/>
    </source>
</evidence>
<feature type="transmembrane region" description="Helical" evidence="10">
    <location>
        <begin position="14"/>
        <end position="34"/>
    </location>
</feature>
<dbReference type="PANTHER" id="PTHR24421:SF10">
    <property type="entry name" value="NITRATE_NITRITE SENSOR PROTEIN NARQ"/>
    <property type="match status" value="1"/>
</dbReference>
<keyword evidence="4" id="KW-0808">Transferase</keyword>
<dbReference type="RefSeq" id="WP_006237019.1">
    <property type="nucleotide sequence ID" value="NZ_JH636049.1"/>
</dbReference>
<keyword evidence="6 12" id="KW-0418">Kinase</keyword>
<evidence type="ECO:0000256" key="5">
    <source>
        <dbReference type="ARBA" id="ARBA00022741"/>
    </source>
</evidence>
<evidence type="ECO:0000313" key="12">
    <source>
        <dbReference type="EMBL" id="EID52913.1"/>
    </source>
</evidence>
<dbReference type="SUPFAM" id="SSF55874">
    <property type="entry name" value="ATPase domain of HSP90 chaperone/DNA topoisomerase II/histidine kinase"/>
    <property type="match status" value="1"/>
</dbReference>
<keyword evidence="10" id="KW-0812">Transmembrane</keyword>
<proteinExistence type="predicted"/>
<dbReference type="Proteomes" id="UP000004691">
    <property type="component" value="Unassembled WGS sequence"/>
</dbReference>
<keyword evidence="13" id="KW-1185">Reference proteome</keyword>
<keyword evidence="3" id="KW-0597">Phosphoprotein</keyword>
<gene>
    <name evidence="12" type="ORF">SacxiDRAFT_0641</name>
</gene>
<dbReference type="InterPro" id="IPR005467">
    <property type="entry name" value="His_kinase_dom"/>
</dbReference>
<dbReference type="InterPro" id="IPR003594">
    <property type="entry name" value="HATPase_dom"/>
</dbReference>
<keyword evidence="7" id="KW-0067">ATP-binding</keyword>
<dbReference type="GO" id="GO:0016020">
    <property type="term" value="C:membrane"/>
    <property type="evidence" value="ECO:0007669"/>
    <property type="project" value="InterPro"/>
</dbReference>
<dbReference type="eggNOG" id="COG4585">
    <property type="taxonomic scope" value="Bacteria"/>
</dbReference>
<keyword evidence="9" id="KW-0175">Coiled coil</keyword>
<evidence type="ECO:0000256" key="2">
    <source>
        <dbReference type="ARBA" id="ARBA00012438"/>
    </source>
</evidence>
<keyword evidence="8" id="KW-0902">Two-component regulatory system</keyword>
<evidence type="ECO:0000259" key="11">
    <source>
        <dbReference type="PROSITE" id="PS50109"/>
    </source>
</evidence>
<dbReference type="PANTHER" id="PTHR24421">
    <property type="entry name" value="NITRATE/NITRITE SENSOR PROTEIN NARX-RELATED"/>
    <property type="match status" value="1"/>
</dbReference>
<dbReference type="InterPro" id="IPR055558">
    <property type="entry name" value="DUF7134"/>
</dbReference>
<keyword evidence="10" id="KW-0472">Membrane</keyword>
<dbReference type="EMBL" id="JH636049">
    <property type="protein sequence ID" value="EID52913.1"/>
    <property type="molecule type" value="Genomic_DNA"/>
</dbReference>
<feature type="transmembrane region" description="Helical" evidence="10">
    <location>
        <begin position="41"/>
        <end position="59"/>
    </location>
</feature>
<evidence type="ECO:0000256" key="1">
    <source>
        <dbReference type="ARBA" id="ARBA00000085"/>
    </source>
</evidence>
<evidence type="ECO:0000256" key="7">
    <source>
        <dbReference type="ARBA" id="ARBA00022840"/>
    </source>
</evidence>
<evidence type="ECO:0000256" key="3">
    <source>
        <dbReference type="ARBA" id="ARBA00022553"/>
    </source>
</evidence>
<feature type="transmembrane region" description="Helical" evidence="10">
    <location>
        <begin position="127"/>
        <end position="147"/>
    </location>
</feature>
<organism evidence="12 13">
    <name type="scientific">Saccharomonospora xinjiangensis XJ-54</name>
    <dbReference type="NCBI Taxonomy" id="882086"/>
    <lineage>
        <taxon>Bacteria</taxon>
        <taxon>Bacillati</taxon>
        <taxon>Actinomycetota</taxon>
        <taxon>Actinomycetes</taxon>
        <taxon>Pseudonocardiales</taxon>
        <taxon>Pseudonocardiaceae</taxon>
        <taxon>Saccharomonospora</taxon>
    </lineage>
</organism>
<dbReference type="InterPro" id="IPR011712">
    <property type="entry name" value="Sig_transdc_His_kin_sub3_dim/P"/>
</dbReference>
<dbReference type="InterPro" id="IPR050482">
    <property type="entry name" value="Sensor_HK_TwoCompSys"/>
</dbReference>
<feature type="transmembrane region" description="Helical" evidence="10">
    <location>
        <begin position="103"/>
        <end position="121"/>
    </location>
</feature>
<dbReference type="GO" id="GO:0000155">
    <property type="term" value="F:phosphorelay sensor kinase activity"/>
    <property type="evidence" value="ECO:0007669"/>
    <property type="project" value="InterPro"/>
</dbReference>
<dbReference type="HOGENOM" id="CLU_000445_20_1_11"/>
<protein>
    <recommendedName>
        <fullName evidence="2">histidine kinase</fullName>
        <ecNumber evidence="2">2.7.13.3</ecNumber>
    </recommendedName>
</protein>
<keyword evidence="10" id="KW-1133">Transmembrane helix</keyword>
<dbReference type="Gene3D" id="1.20.5.1930">
    <property type="match status" value="1"/>
</dbReference>
<dbReference type="CDD" id="cd16917">
    <property type="entry name" value="HATPase_UhpB-NarQ-NarX-like"/>
    <property type="match status" value="1"/>
</dbReference>
<evidence type="ECO:0000256" key="8">
    <source>
        <dbReference type="ARBA" id="ARBA00023012"/>
    </source>
</evidence>
<dbReference type="Gene3D" id="3.30.565.10">
    <property type="entry name" value="Histidine kinase-like ATPase, C-terminal domain"/>
    <property type="match status" value="1"/>
</dbReference>
<sequence>MRIGGRVNGRVLDAVLAVAVTSVVAVAIAADLGGTRGPEPVAFLFAFGLGALMFVRRSYPVLTLAATVAGIIGYYLADYPPIGLAIPVAAALYSTAEAGRARVALAVASGLLAVTTAFRLAEGDDPAYLLGYEFASTVGLMAAAIALGDGVRSRALLAAEQERRARRRMEEERMRIAREVHDVLGHTVTVISIQANVATEAVDDDPEAVRAALGVIRTAADGAVRELRATVGLLASPDDPSRAPVGSVRHLDTLVRATSESGLPVNTTVEGVPRPLPSAVDSTAYRIVQEALANSLRHAKATRADVALTYADDRLLISVADDGRGRQSALDDAEDSGPWTGNGLRGMRERAELLGGVLTVESSPGRGFRIEAELPLEWR</sequence>
<dbReference type="Pfam" id="PF23539">
    <property type="entry name" value="DUF7134"/>
    <property type="match status" value="1"/>
</dbReference>
<dbReference type="STRING" id="882086.SacxiDRAFT_0641"/>
<dbReference type="GO" id="GO:0005524">
    <property type="term" value="F:ATP binding"/>
    <property type="evidence" value="ECO:0007669"/>
    <property type="project" value="UniProtKB-KW"/>
</dbReference>
<dbReference type="OrthoDB" id="227596at2"/>
<evidence type="ECO:0000256" key="9">
    <source>
        <dbReference type="SAM" id="Coils"/>
    </source>
</evidence>
<dbReference type="GO" id="GO:0046983">
    <property type="term" value="F:protein dimerization activity"/>
    <property type="evidence" value="ECO:0007669"/>
    <property type="project" value="InterPro"/>
</dbReference>
<dbReference type="InterPro" id="IPR036890">
    <property type="entry name" value="HATPase_C_sf"/>
</dbReference>
<keyword evidence="5" id="KW-0547">Nucleotide-binding</keyword>
<evidence type="ECO:0000256" key="4">
    <source>
        <dbReference type="ARBA" id="ARBA00022679"/>
    </source>
</evidence>
<dbReference type="EC" id="2.7.13.3" evidence="2"/>
<dbReference type="AlphaFoldDB" id="I0UYG0"/>
<evidence type="ECO:0000313" key="13">
    <source>
        <dbReference type="Proteomes" id="UP000004691"/>
    </source>
</evidence>
<name>I0UYG0_9PSEU</name>
<reference evidence="12 13" key="1">
    <citation type="submission" date="2012-01" db="EMBL/GenBank/DDBJ databases">
        <title>Improved High-Quality Draft sequence of Saccharomonospora xinjiangensis XJ-54.</title>
        <authorList>
            <consortium name="US DOE Joint Genome Institute"/>
            <person name="Lucas S."/>
            <person name="Han J."/>
            <person name="Lapidus A."/>
            <person name="Cheng J.-F."/>
            <person name="Goodwin L."/>
            <person name="Pitluck S."/>
            <person name="Peters L."/>
            <person name="Mikhailova N."/>
            <person name="Teshima H."/>
            <person name="Detter J.C."/>
            <person name="Han C."/>
            <person name="Tapia R."/>
            <person name="Land M."/>
            <person name="Hauser L."/>
            <person name="Kyrpides N."/>
            <person name="Ivanova N."/>
            <person name="Pagani I."/>
            <person name="Brambilla E.-M."/>
            <person name="Klenk H.-P."/>
            <person name="Woyke T."/>
        </authorList>
    </citation>
    <scope>NUCLEOTIDE SEQUENCE [LARGE SCALE GENOMIC DNA]</scope>
    <source>
        <strain evidence="12 13">XJ-54</strain>
    </source>
</reference>
<comment type="catalytic activity">
    <reaction evidence="1">
        <text>ATP + protein L-histidine = ADP + protein N-phospho-L-histidine.</text>
        <dbReference type="EC" id="2.7.13.3"/>
    </reaction>
</comment>